<name>A0A7H8QUN7_TALRU</name>
<dbReference type="InterPro" id="IPR036291">
    <property type="entry name" value="NAD(P)-bd_dom_sf"/>
</dbReference>
<evidence type="ECO:0008006" key="6">
    <source>
        <dbReference type="Google" id="ProtNLM"/>
    </source>
</evidence>
<accession>A0A7H8QUN7</accession>
<dbReference type="Pfam" id="PF13561">
    <property type="entry name" value="adh_short_C2"/>
    <property type="match status" value="1"/>
</dbReference>
<dbReference type="PRINTS" id="PR00081">
    <property type="entry name" value="GDHRDH"/>
</dbReference>
<dbReference type="KEGG" id="trg:TRUGW13939_04902"/>
<dbReference type="OrthoDB" id="4223069at2759"/>
<reference evidence="5" key="1">
    <citation type="submission" date="2020-06" db="EMBL/GenBank/DDBJ databases">
        <title>A chromosome-scale genome assembly of Talaromyces rugulosus W13939.</title>
        <authorList>
            <person name="Wang B."/>
            <person name="Guo L."/>
            <person name="Ye K."/>
            <person name="Wang L."/>
        </authorList>
    </citation>
    <scope>NUCLEOTIDE SEQUENCE [LARGE SCALE GENOMIC DNA]</scope>
    <source>
        <strain evidence="5">W13939</strain>
    </source>
</reference>
<evidence type="ECO:0000256" key="1">
    <source>
        <dbReference type="ARBA" id="ARBA00006484"/>
    </source>
</evidence>
<organism evidence="4 5">
    <name type="scientific">Talaromyces rugulosus</name>
    <name type="common">Penicillium rugulosum</name>
    <dbReference type="NCBI Taxonomy" id="121627"/>
    <lineage>
        <taxon>Eukaryota</taxon>
        <taxon>Fungi</taxon>
        <taxon>Dikarya</taxon>
        <taxon>Ascomycota</taxon>
        <taxon>Pezizomycotina</taxon>
        <taxon>Eurotiomycetes</taxon>
        <taxon>Eurotiomycetidae</taxon>
        <taxon>Eurotiales</taxon>
        <taxon>Trichocomaceae</taxon>
        <taxon>Talaromyces</taxon>
        <taxon>Talaromyces sect. Islandici</taxon>
    </lineage>
</organism>
<evidence type="ECO:0000313" key="5">
    <source>
        <dbReference type="Proteomes" id="UP000509510"/>
    </source>
</evidence>
<dbReference type="SUPFAM" id="SSF51735">
    <property type="entry name" value="NAD(P)-binding Rossmann-fold domains"/>
    <property type="match status" value="1"/>
</dbReference>
<dbReference type="AlphaFoldDB" id="A0A7H8QUN7"/>
<keyword evidence="2" id="KW-0521">NADP</keyword>
<dbReference type="InterPro" id="IPR002347">
    <property type="entry name" value="SDR_fam"/>
</dbReference>
<evidence type="ECO:0000256" key="2">
    <source>
        <dbReference type="ARBA" id="ARBA00022857"/>
    </source>
</evidence>
<dbReference type="PRINTS" id="PR00080">
    <property type="entry name" value="SDRFAMILY"/>
</dbReference>
<dbReference type="Pfam" id="PF00106">
    <property type="entry name" value="adh_short"/>
    <property type="match status" value="1"/>
</dbReference>
<dbReference type="InterPro" id="IPR020904">
    <property type="entry name" value="Sc_DH/Rdtase_CS"/>
</dbReference>
<dbReference type="EMBL" id="CP055900">
    <property type="protein sequence ID" value="QKX57782.1"/>
    <property type="molecule type" value="Genomic_DNA"/>
</dbReference>
<dbReference type="Gene3D" id="3.40.50.720">
    <property type="entry name" value="NAD(P)-binding Rossmann-like Domain"/>
    <property type="match status" value="1"/>
</dbReference>
<dbReference type="GO" id="GO:0016616">
    <property type="term" value="F:oxidoreductase activity, acting on the CH-OH group of donors, NAD or NADP as acceptor"/>
    <property type="evidence" value="ECO:0007669"/>
    <property type="project" value="TreeGrafter"/>
</dbReference>
<evidence type="ECO:0000256" key="3">
    <source>
        <dbReference type="RuleBase" id="RU000363"/>
    </source>
</evidence>
<evidence type="ECO:0000313" key="4">
    <source>
        <dbReference type="EMBL" id="QKX57782.1"/>
    </source>
</evidence>
<protein>
    <recommendedName>
        <fullName evidence="6">Ketoreductase (KR) domain-containing protein</fullName>
    </recommendedName>
</protein>
<dbReference type="PROSITE" id="PS00061">
    <property type="entry name" value="ADH_SHORT"/>
    <property type="match status" value="1"/>
</dbReference>
<dbReference type="RefSeq" id="XP_035343960.1">
    <property type="nucleotide sequence ID" value="XM_035488067.1"/>
</dbReference>
<dbReference type="GeneID" id="55992400"/>
<dbReference type="Proteomes" id="UP000509510">
    <property type="component" value="Chromosome III"/>
</dbReference>
<sequence length="246" mass="26896">MGEFQPCGRPTNVELFSIQDKTVIATGITGGIGFEMAQTLAEAGAHIVAIHLPDDSNTELLGQTIRSLNRQFHAFGCDVSDSAGLRSTFDNIWKSGIQPDILLNCAGFNKRAPIEDIEDEWIDKIFAINLKASYVASQEFAKQLRRLDHRPGKIINIGSVTSFKGMYNVSPYACSKGGVLQMTKAFSNELALMQDKPYNDYIIERTPARRWGTPQDLRGVLLFLASPASDFVTGTSISVDGGMTGQ</sequence>
<comment type="similarity">
    <text evidence="1 3">Belongs to the short-chain dehydrogenases/reductases (SDR) family.</text>
</comment>
<dbReference type="PANTHER" id="PTHR42760">
    <property type="entry name" value="SHORT-CHAIN DEHYDROGENASES/REDUCTASES FAMILY MEMBER"/>
    <property type="match status" value="1"/>
</dbReference>
<gene>
    <name evidence="4" type="ORF">TRUGW13939_04902</name>
</gene>
<proteinExistence type="inferred from homology"/>
<keyword evidence="5" id="KW-1185">Reference proteome</keyword>